<evidence type="ECO:0000313" key="3">
    <source>
        <dbReference type="Proteomes" id="UP000478052"/>
    </source>
</evidence>
<evidence type="ECO:0000313" key="2">
    <source>
        <dbReference type="EMBL" id="KAF0692291.1"/>
    </source>
</evidence>
<keyword evidence="3" id="KW-1185">Reference proteome</keyword>
<dbReference type="Proteomes" id="UP000478052">
    <property type="component" value="Unassembled WGS sequence"/>
</dbReference>
<feature type="region of interest" description="Disordered" evidence="1">
    <location>
        <begin position="89"/>
        <end position="113"/>
    </location>
</feature>
<evidence type="ECO:0000256" key="1">
    <source>
        <dbReference type="SAM" id="MobiDB-lite"/>
    </source>
</evidence>
<dbReference type="PANTHER" id="PTHR14918:SF3">
    <property type="entry name" value="KICSTOR COMPLEX PROTEIN SZT2"/>
    <property type="match status" value="1"/>
</dbReference>
<feature type="compositionally biased region" description="Polar residues" evidence="1">
    <location>
        <begin position="90"/>
        <end position="101"/>
    </location>
</feature>
<dbReference type="InterPro" id="IPR033228">
    <property type="entry name" value="SZT2"/>
</dbReference>
<dbReference type="AlphaFoldDB" id="A0A6G0VK47"/>
<accession>A0A6G0VK47</accession>
<protein>
    <submittedName>
        <fullName evidence="2">Protein SZT2</fullName>
    </submittedName>
</protein>
<sequence>MITLADIQVLDSVLNQLRCISVACSFLHVSSQFHPHSGHGNVPYSELMQLIATATSGTYLNSFPKTTPNLVVNFYHDKFIMWSFKRGDGNDSSNNTTNLSCTPPRVRPGEWTV</sequence>
<comment type="caution">
    <text evidence="2">The sequence shown here is derived from an EMBL/GenBank/DDBJ whole genome shotgun (WGS) entry which is preliminary data.</text>
</comment>
<gene>
    <name evidence="2" type="ORF">FWK35_00037947</name>
</gene>
<proteinExistence type="predicted"/>
<dbReference type="EMBL" id="VUJU01015734">
    <property type="protein sequence ID" value="KAF0692291.1"/>
    <property type="molecule type" value="Genomic_DNA"/>
</dbReference>
<name>A0A6G0VK47_APHCR</name>
<dbReference type="OrthoDB" id="6628610at2759"/>
<reference evidence="2 3" key="1">
    <citation type="submission" date="2019-08" db="EMBL/GenBank/DDBJ databases">
        <title>Whole genome of Aphis craccivora.</title>
        <authorList>
            <person name="Voronova N.V."/>
            <person name="Shulinski R.S."/>
            <person name="Bandarenka Y.V."/>
            <person name="Zhorov D.G."/>
            <person name="Warner D."/>
        </authorList>
    </citation>
    <scope>NUCLEOTIDE SEQUENCE [LARGE SCALE GENOMIC DNA]</scope>
    <source>
        <strain evidence="2">180601</strain>
        <tissue evidence="2">Whole Body</tissue>
    </source>
</reference>
<dbReference type="PANTHER" id="PTHR14918">
    <property type="entry name" value="KICSTOR COMPLEX PROTEIN SZT2"/>
    <property type="match status" value="1"/>
</dbReference>
<organism evidence="2 3">
    <name type="scientific">Aphis craccivora</name>
    <name type="common">Cowpea aphid</name>
    <dbReference type="NCBI Taxonomy" id="307492"/>
    <lineage>
        <taxon>Eukaryota</taxon>
        <taxon>Metazoa</taxon>
        <taxon>Ecdysozoa</taxon>
        <taxon>Arthropoda</taxon>
        <taxon>Hexapoda</taxon>
        <taxon>Insecta</taxon>
        <taxon>Pterygota</taxon>
        <taxon>Neoptera</taxon>
        <taxon>Paraneoptera</taxon>
        <taxon>Hemiptera</taxon>
        <taxon>Sternorrhyncha</taxon>
        <taxon>Aphidomorpha</taxon>
        <taxon>Aphidoidea</taxon>
        <taxon>Aphididae</taxon>
        <taxon>Aphidini</taxon>
        <taxon>Aphis</taxon>
        <taxon>Aphis</taxon>
    </lineage>
</organism>
<feature type="non-terminal residue" evidence="2">
    <location>
        <position position="113"/>
    </location>
</feature>
<dbReference type="GO" id="GO:0005777">
    <property type="term" value="C:peroxisome"/>
    <property type="evidence" value="ECO:0007669"/>
    <property type="project" value="InterPro"/>
</dbReference>